<evidence type="ECO:0008006" key="4">
    <source>
        <dbReference type="Google" id="ProtNLM"/>
    </source>
</evidence>
<protein>
    <recommendedName>
        <fullName evidence="4">DoxX family protein</fullName>
    </recommendedName>
</protein>
<dbReference type="AlphaFoldDB" id="A0AAJ4XEJ5"/>
<dbReference type="RefSeq" id="WP_093101665.1">
    <property type="nucleotide sequence ID" value="NZ_CP158798.1"/>
</dbReference>
<dbReference type="Proteomes" id="UP000215355">
    <property type="component" value="Chromosome 1"/>
</dbReference>
<feature type="transmembrane region" description="Helical" evidence="1">
    <location>
        <begin position="221"/>
        <end position="246"/>
    </location>
</feature>
<evidence type="ECO:0000256" key="1">
    <source>
        <dbReference type="SAM" id="Phobius"/>
    </source>
</evidence>
<keyword evidence="1" id="KW-0472">Membrane</keyword>
<sequence>MDTTDQKQPIDVFPRNPILFRFCFLLITLFIILINNSSFFFLLFLERLLAPVLTDLLKFLASDFVKIHANMPFKSGSGDTTLQWLLLLLITIVSIIGCIVWTSIDRKNKVYPRLYYWLTVLIRYYIGITMFMYGFVKVFSSQFPFPDIISLTEPLYKFSPMGLAWTFYGASPAYNIFIGIAEMLGILLLFRRTSTLGALIMLGVSINVMATNYFYDVPVKMVSTALVLLSLFLLAPNIQKFYVLLIKQKPVQLSRPPQPTFSKRWKRIAFISIKYLFIILTIASLIPRTHATRKYMAQRKGVKSELYGAYYIPFKEHLNRKKINIPDHWHYLMFKDEHTLFIRDEQMELDSYQIIPEKDSKEFRIVGKPNEPSLDLKYRLKEDGLILIEAGSKDSTSIFLEKIDMDNIDLKTRTFRWVQDYPYNR</sequence>
<keyword evidence="1" id="KW-0812">Transmembrane</keyword>
<accession>A0AAJ4XEJ5</accession>
<feature type="transmembrane region" description="Helical" evidence="1">
    <location>
        <begin position="196"/>
        <end position="215"/>
    </location>
</feature>
<proteinExistence type="predicted"/>
<keyword evidence="1" id="KW-1133">Transmembrane helix</keyword>
<evidence type="ECO:0000313" key="2">
    <source>
        <dbReference type="EMBL" id="SNV58539.1"/>
    </source>
</evidence>
<name>A0AAJ4XEJ5_9SPHI</name>
<feature type="transmembrane region" description="Helical" evidence="1">
    <location>
        <begin position="165"/>
        <end position="189"/>
    </location>
</feature>
<dbReference type="KEGG" id="smiz:4412673_03432"/>
<organism evidence="2 3">
    <name type="scientific">Sphingobacterium mizutaii</name>
    <dbReference type="NCBI Taxonomy" id="1010"/>
    <lineage>
        <taxon>Bacteria</taxon>
        <taxon>Pseudomonadati</taxon>
        <taxon>Bacteroidota</taxon>
        <taxon>Sphingobacteriia</taxon>
        <taxon>Sphingobacteriales</taxon>
        <taxon>Sphingobacteriaceae</taxon>
        <taxon>Sphingobacterium</taxon>
    </lineage>
</organism>
<dbReference type="EMBL" id="LT906468">
    <property type="protein sequence ID" value="SNV58539.1"/>
    <property type="molecule type" value="Genomic_DNA"/>
</dbReference>
<evidence type="ECO:0000313" key="3">
    <source>
        <dbReference type="Proteomes" id="UP000215355"/>
    </source>
</evidence>
<feature type="transmembrane region" description="Helical" evidence="1">
    <location>
        <begin position="18"/>
        <end position="45"/>
    </location>
</feature>
<feature type="transmembrane region" description="Helical" evidence="1">
    <location>
        <begin position="81"/>
        <end position="102"/>
    </location>
</feature>
<reference evidence="2 3" key="1">
    <citation type="submission" date="2017-06" db="EMBL/GenBank/DDBJ databases">
        <authorList>
            <consortium name="Pathogen Informatics"/>
        </authorList>
    </citation>
    <scope>NUCLEOTIDE SEQUENCE [LARGE SCALE GENOMIC DNA]</scope>
    <source>
        <strain evidence="2 3">NCTC12149</strain>
    </source>
</reference>
<feature type="transmembrane region" description="Helical" evidence="1">
    <location>
        <begin position="114"/>
        <end position="136"/>
    </location>
</feature>
<feature type="transmembrane region" description="Helical" evidence="1">
    <location>
        <begin position="267"/>
        <end position="286"/>
    </location>
</feature>
<gene>
    <name evidence="2" type="ORF">SAMEA4412673_03432</name>
</gene>